<feature type="domain" description="PIN" evidence="1">
    <location>
        <begin position="8"/>
        <end position="151"/>
    </location>
</feature>
<dbReference type="InterPro" id="IPR029060">
    <property type="entry name" value="PIN-like_dom_sf"/>
</dbReference>
<evidence type="ECO:0000313" key="2">
    <source>
        <dbReference type="EMBL" id="MBI4920152.1"/>
    </source>
</evidence>
<protein>
    <recommendedName>
        <fullName evidence="1">PIN domain-containing protein</fullName>
    </recommendedName>
</protein>
<evidence type="ECO:0000259" key="1">
    <source>
        <dbReference type="Pfam" id="PF13638"/>
    </source>
</evidence>
<accession>A0A933NX85</accession>
<comment type="caution">
    <text evidence="2">The sequence shown here is derived from an EMBL/GenBank/DDBJ whole genome shotgun (WGS) entry which is preliminary data.</text>
</comment>
<gene>
    <name evidence="2" type="ORF">HY834_00245</name>
</gene>
<dbReference type="Pfam" id="PF13638">
    <property type="entry name" value="PIN_4"/>
    <property type="match status" value="1"/>
</dbReference>
<dbReference type="Proteomes" id="UP000782610">
    <property type="component" value="Unassembled WGS sequence"/>
</dbReference>
<name>A0A933NX85_9HYPH</name>
<dbReference type="EMBL" id="JACRAF010000002">
    <property type="protein sequence ID" value="MBI4920152.1"/>
    <property type="molecule type" value="Genomic_DNA"/>
</dbReference>
<evidence type="ECO:0000313" key="3">
    <source>
        <dbReference type="Proteomes" id="UP000782610"/>
    </source>
</evidence>
<dbReference type="InterPro" id="IPR002716">
    <property type="entry name" value="PIN_dom"/>
</dbReference>
<dbReference type="Gene3D" id="3.40.50.1010">
    <property type="entry name" value="5'-nuclease"/>
    <property type="match status" value="1"/>
</dbReference>
<organism evidence="2 3">
    <name type="scientific">Devosia nanyangense</name>
    <dbReference type="NCBI Taxonomy" id="1228055"/>
    <lineage>
        <taxon>Bacteria</taxon>
        <taxon>Pseudomonadati</taxon>
        <taxon>Pseudomonadota</taxon>
        <taxon>Alphaproteobacteria</taxon>
        <taxon>Hyphomicrobiales</taxon>
        <taxon>Devosiaceae</taxon>
        <taxon>Devosia</taxon>
    </lineage>
</organism>
<dbReference type="AlphaFoldDB" id="A0A933NX85"/>
<proteinExistence type="predicted"/>
<sequence>MTSKRIVLVCDTNLLLQCPPLHELRWQELGNFDEIDIVVSRPVQKEIDYLKGDGNGRRAKRARTAHSLLGAIIKGSLASQPVVEKPVKVNLSLKVAIALDPALEPPLDYGEVDDRIVGIASTLRTETPGVDVRILSHDIGTLASAQATGVPYITIPDGWLLPPEDSKDDKALKAARAEIQRLKASEPKFQVACLDSDGEEVSKLVLPWKRHTPLTPEEKAQLIDEALAAFPKREFAPPSPEAAPMTPSGTDISDLISRMAYRGDLPPSQRAIDGYGQEYQSWRENLARTFDTFHDVLDAKSRLLGVKFVASNVGTRPAEEALVEMAALGKALLLQRRHDDDVEALESPIALPTAPVPPRARSLKEVTHDLRGVRSLGTPRMFRPPEHDPEAFYYREDSRVFYPVEALELVADLWRHGREEQSFHAHFSLEREPPVSGAVRLRIHAKNLTDHVELIVPVEIQVLDVPSIDAAREALAVLKEGGSA</sequence>
<dbReference type="SUPFAM" id="SSF88723">
    <property type="entry name" value="PIN domain-like"/>
    <property type="match status" value="1"/>
</dbReference>
<reference evidence="2" key="1">
    <citation type="submission" date="2020-07" db="EMBL/GenBank/DDBJ databases">
        <title>Huge and variable diversity of episymbiotic CPR bacteria and DPANN archaea in groundwater ecosystems.</title>
        <authorList>
            <person name="He C.Y."/>
            <person name="Keren R."/>
            <person name="Whittaker M."/>
            <person name="Farag I.F."/>
            <person name="Doudna J."/>
            <person name="Cate J.H.D."/>
            <person name="Banfield J.F."/>
        </authorList>
    </citation>
    <scope>NUCLEOTIDE SEQUENCE</scope>
    <source>
        <strain evidence="2">NC_groundwater_1586_Pr3_B-0.1um_66_15</strain>
    </source>
</reference>